<feature type="transmembrane region" description="Helical" evidence="8">
    <location>
        <begin position="12"/>
        <end position="30"/>
    </location>
</feature>
<sequence length="308" mass="33629">MQQPTSHTPPAASPSGIIAALGSFLLWGVLPLYWKQLDNIPSFEILCHRIVWSAVFTALVLVLAGRFHEVREALASRRTIALLLISSVLVSANWGLYIWSVNHAHVVEASMGYYINPLVNVLLGMVFFKDKLRRLQWVAVGFAITGVLVMVVDFGRLPWIALGLAFSFGFYGLVRKVVAVLPVPGLFLETLLLSLPAGAYILWQEMHGVGGLVTGGGLQITLLVCAGVVTSIPLLLFTFGARRLPLPTLGIAQYLSPTCMFLLGVFVFHEPFGATKLVTFACIWTGVAVYVTDGLIEHRKITQVRSAE</sequence>
<evidence type="ECO:0000259" key="9">
    <source>
        <dbReference type="Pfam" id="PF00892"/>
    </source>
</evidence>
<dbReference type="InterPro" id="IPR004626">
    <property type="entry name" value="RarD"/>
</dbReference>
<dbReference type="OrthoDB" id="369870at2"/>
<keyword evidence="7 8" id="KW-0472">Membrane</keyword>
<dbReference type="InterPro" id="IPR037185">
    <property type="entry name" value="EmrE-like"/>
</dbReference>
<gene>
    <name evidence="10" type="primary">rarD</name>
    <name evidence="10" type="ORF">DQK91_11780</name>
</gene>
<name>A0A6P1ZFR6_9BACT</name>
<keyword evidence="6 8" id="KW-1133">Transmembrane helix</keyword>
<comment type="subcellular location">
    <subcellularLocation>
        <location evidence="1">Cell membrane</location>
        <topology evidence="1">Multi-pass membrane protein</topology>
    </subcellularLocation>
</comment>
<feature type="transmembrane region" description="Helical" evidence="8">
    <location>
        <begin position="135"/>
        <end position="151"/>
    </location>
</feature>
<dbReference type="AlphaFoldDB" id="A0A6P1ZFR6"/>
<dbReference type="PANTHER" id="PTHR22911:SF137">
    <property type="entry name" value="SOLUTE CARRIER FAMILY 35 MEMBER G2-RELATED"/>
    <property type="match status" value="1"/>
</dbReference>
<feature type="transmembrane region" description="Helical" evidence="8">
    <location>
        <begin position="111"/>
        <end position="128"/>
    </location>
</feature>
<reference evidence="10 11" key="1">
    <citation type="submission" date="2018-06" db="EMBL/GenBank/DDBJ databases">
        <title>Complete genome of Desulfovibrio marinus P48SEP.</title>
        <authorList>
            <person name="Crispim J.S."/>
            <person name="Vidigal P.M.P."/>
            <person name="Silva L.C.F."/>
            <person name="Araujo L.C."/>
            <person name="Laguardia C.N."/>
            <person name="Dias R.S."/>
            <person name="Sousa M.P."/>
            <person name="Paula S.O."/>
            <person name="Silva C."/>
        </authorList>
    </citation>
    <scope>NUCLEOTIDE SEQUENCE [LARGE SCALE GENOMIC DNA]</scope>
    <source>
        <strain evidence="10 11">P48SEP</strain>
    </source>
</reference>
<feature type="transmembrane region" description="Helical" evidence="8">
    <location>
        <begin position="50"/>
        <end position="68"/>
    </location>
</feature>
<comment type="similarity">
    <text evidence="2">Belongs to the EamA transporter family.</text>
</comment>
<comment type="caution">
    <text evidence="10">The sequence shown here is derived from an EMBL/GenBank/DDBJ whole genome shotgun (WGS) entry which is preliminary data.</text>
</comment>
<feature type="transmembrane region" description="Helical" evidence="8">
    <location>
        <begin position="218"/>
        <end position="239"/>
    </location>
</feature>
<accession>A0A6P1ZFR6</accession>
<evidence type="ECO:0000256" key="8">
    <source>
        <dbReference type="SAM" id="Phobius"/>
    </source>
</evidence>
<feature type="transmembrane region" description="Helical" evidence="8">
    <location>
        <begin position="80"/>
        <end position="99"/>
    </location>
</feature>
<dbReference type="Proteomes" id="UP000434052">
    <property type="component" value="Unassembled WGS sequence"/>
</dbReference>
<evidence type="ECO:0000256" key="4">
    <source>
        <dbReference type="ARBA" id="ARBA00022475"/>
    </source>
</evidence>
<feature type="transmembrane region" description="Helical" evidence="8">
    <location>
        <begin position="157"/>
        <end position="174"/>
    </location>
</feature>
<evidence type="ECO:0000256" key="5">
    <source>
        <dbReference type="ARBA" id="ARBA00022692"/>
    </source>
</evidence>
<evidence type="ECO:0000256" key="3">
    <source>
        <dbReference type="ARBA" id="ARBA00022448"/>
    </source>
</evidence>
<proteinExistence type="inferred from homology"/>
<organism evidence="10 11">
    <name type="scientific">Oceanidesulfovibrio marinus</name>
    <dbReference type="NCBI Taxonomy" id="370038"/>
    <lineage>
        <taxon>Bacteria</taxon>
        <taxon>Pseudomonadati</taxon>
        <taxon>Thermodesulfobacteriota</taxon>
        <taxon>Desulfovibrionia</taxon>
        <taxon>Desulfovibrionales</taxon>
        <taxon>Desulfovibrionaceae</taxon>
        <taxon>Oceanidesulfovibrio</taxon>
    </lineage>
</organism>
<keyword evidence="4" id="KW-1003">Cell membrane</keyword>
<feature type="transmembrane region" description="Helical" evidence="8">
    <location>
        <begin position="251"/>
        <end position="268"/>
    </location>
</feature>
<protein>
    <submittedName>
        <fullName evidence="10">EamA family transporter RarD</fullName>
    </submittedName>
</protein>
<dbReference type="InterPro" id="IPR000620">
    <property type="entry name" value="EamA_dom"/>
</dbReference>
<evidence type="ECO:0000256" key="6">
    <source>
        <dbReference type="ARBA" id="ARBA00022989"/>
    </source>
</evidence>
<dbReference type="PANTHER" id="PTHR22911">
    <property type="entry name" value="ACYL-MALONYL CONDENSING ENZYME-RELATED"/>
    <property type="match status" value="1"/>
</dbReference>
<evidence type="ECO:0000256" key="7">
    <source>
        <dbReference type="ARBA" id="ARBA00023136"/>
    </source>
</evidence>
<evidence type="ECO:0000256" key="2">
    <source>
        <dbReference type="ARBA" id="ARBA00007362"/>
    </source>
</evidence>
<dbReference type="NCBIfam" id="TIGR00688">
    <property type="entry name" value="rarD"/>
    <property type="match status" value="1"/>
</dbReference>
<dbReference type="Pfam" id="PF00892">
    <property type="entry name" value="EamA"/>
    <property type="match status" value="1"/>
</dbReference>
<evidence type="ECO:0000256" key="1">
    <source>
        <dbReference type="ARBA" id="ARBA00004651"/>
    </source>
</evidence>
<dbReference type="GO" id="GO:0005886">
    <property type="term" value="C:plasma membrane"/>
    <property type="evidence" value="ECO:0007669"/>
    <property type="project" value="UniProtKB-SubCell"/>
</dbReference>
<evidence type="ECO:0000313" key="10">
    <source>
        <dbReference type="EMBL" id="TVM33472.1"/>
    </source>
</evidence>
<evidence type="ECO:0000313" key="11">
    <source>
        <dbReference type="Proteomes" id="UP000434052"/>
    </source>
</evidence>
<feature type="domain" description="EamA" evidence="9">
    <location>
        <begin position="15"/>
        <end position="151"/>
    </location>
</feature>
<keyword evidence="5 8" id="KW-0812">Transmembrane</keyword>
<feature type="transmembrane region" description="Helical" evidence="8">
    <location>
        <begin position="274"/>
        <end position="296"/>
    </location>
</feature>
<dbReference type="SUPFAM" id="SSF103481">
    <property type="entry name" value="Multidrug resistance efflux transporter EmrE"/>
    <property type="match status" value="2"/>
</dbReference>
<feature type="transmembrane region" description="Helical" evidence="8">
    <location>
        <begin position="186"/>
        <end position="203"/>
    </location>
</feature>
<dbReference type="EMBL" id="QMIF01000007">
    <property type="protein sequence ID" value="TVM33472.1"/>
    <property type="molecule type" value="Genomic_DNA"/>
</dbReference>
<keyword evidence="3" id="KW-0813">Transport</keyword>